<accession>A0A2D1U736</accession>
<dbReference type="RefSeq" id="WP_099439340.1">
    <property type="nucleotide sequence ID" value="NZ_CP024091.1"/>
</dbReference>
<keyword evidence="2" id="KW-1185">Reference proteome</keyword>
<protein>
    <submittedName>
        <fullName evidence="1">Uncharacterized protein</fullName>
    </submittedName>
</protein>
<sequence length="147" mass="16868">MIIEAHQRIKGQVTDLENLLVQKGYPRPFLATYQQDGKTLSDSLKYLMLTHEVLGKKLPKLSLVSQDIRLKGGYRISCIFSLDYTRQKGLLITSMEIICLNSRGLTRDYDHQQVNSHSALPQFSRIMARVVPADLKTKQKHKNNLTR</sequence>
<organism evidence="1 2">
    <name type="scientific">Pedobacter ginsengisoli</name>
    <dbReference type="NCBI Taxonomy" id="363852"/>
    <lineage>
        <taxon>Bacteria</taxon>
        <taxon>Pseudomonadati</taxon>
        <taxon>Bacteroidota</taxon>
        <taxon>Sphingobacteriia</taxon>
        <taxon>Sphingobacteriales</taxon>
        <taxon>Sphingobacteriaceae</taxon>
        <taxon>Pedobacter</taxon>
    </lineage>
</organism>
<dbReference type="KEGG" id="pgs:CPT03_13515"/>
<dbReference type="AlphaFoldDB" id="A0A2D1U736"/>
<gene>
    <name evidence="1" type="ORF">CPT03_13515</name>
</gene>
<proteinExistence type="predicted"/>
<dbReference type="Proteomes" id="UP000223749">
    <property type="component" value="Chromosome"/>
</dbReference>
<evidence type="ECO:0000313" key="1">
    <source>
        <dbReference type="EMBL" id="ATP57416.1"/>
    </source>
</evidence>
<reference evidence="1 2" key="1">
    <citation type="submission" date="2017-10" db="EMBL/GenBank/DDBJ databases">
        <title>Whole genome of Pedobacter ginsengisoli T01R-27 isolated from tomato rhizosphere.</title>
        <authorList>
            <person name="Weon H.-Y."/>
            <person name="Lee S.A."/>
            <person name="Sang M.K."/>
            <person name="Song J."/>
        </authorList>
    </citation>
    <scope>NUCLEOTIDE SEQUENCE [LARGE SCALE GENOMIC DNA]</scope>
    <source>
        <strain evidence="1 2">T01R-27</strain>
    </source>
</reference>
<evidence type="ECO:0000313" key="2">
    <source>
        <dbReference type="Proteomes" id="UP000223749"/>
    </source>
</evidence>
<name>A0A2D1U736_9SPHI</name>
<dbReference type="EMBL" id="CP024091">
    <property type="protein sequence ID" value="ATP57416.1"/>
    <property type="molecule type" value="Genomic_DNA"/>
</dbReference>